<protein>
    <submittedName>
        <fullName evidence="2">Right-handed parallel beta-helix repeat-containing protein</fullName>
    </submittedName>
</protein>
<proteinExistence type="predicted"/>
<dbReference type="EMBL" id="CP126980">
    <property type="protein sequence ID" value="WIM99606.1"/>
    <property type="molecule type" value="Genomic_DNA"/>
</dbReference>
<gene>
    <name evidence="2" type="ORF">ACTOB_003266</name>
</gene>
<sequence>MASHNTGSPGSRRHLITGAGLAAGVAIFGPSAPASAEEPATAEPALVVVKPSGKTTGADDSANIAAALALTSGLPGVEVHLAPGDFYINTPIVLGSNKRLFGAGAQATRINQVGTGHGIVLKPEGALNYVTVSGLSVVGNGSAGSCGIYFAPYSGVATRAEFGGLSNITIEDSVAKGWGDCGVVLVGAMASRITRVQATENGGNGFYVTFARWDGDSSVVSAATSLAFEACYARENGKNGYELDTVSYSTLNACAADCGRIGTRGYALFNCNAVTLTSCGAEEFVTEGFLFQVCTSCAVHGAYTWQGKSVGIHIGTRTTYQTIGGAVQHSPAAGTTNFIKSEAGTSAVVWGVSRPATTGASTNTFLGKVTNLDGSA</sequence>
<dbReference type="InterPro" id="IPR011050">
    <property type="entry name" value="Pectin_lyase_fold/virulence"/>
</dbReference>
<reference evidence="2 3" key="1">
    <citation type="submission" date="2023-06" db="EMBL/GenBank/DDBJ databases">
        <authorList>
            <person name="Yushchuk O."/>
            <person name="Binda E."/>
            <person name="Ruckert-Reed C."/>
            <person name="Fedorenko V."/>
            <person name="Kalinowski J."/>
            <person name="Marinelli F."/>
        </authorList>
    </citation>
    <scope>NUCLEOTIDE SEQUENCE [LARGE SCALE GENOMIC DNA]</scope>
    <source>
        <strain evidence="2 3">NRRL 3884</strain>
    </source>
</reference>
<evidence type="ECO:0000313" key="2">
    <source>
        <dbReference type="EMBL" id="WIM99606.1"/>
    </source>
</evidence>
<keyword evidence="1" id="KW-0732">Signal</keyword>
<dbReference type="SUPFAM" id="SSF51126">
    <property type="entry name" value="Pectin lyase-like"/>
    <property type="match status" value="1"/>
</dbReference>
<feature type="signal peptide" evidence="1">
    <location>
        <begin position="1"/>
        <end position="36"/>
    </location>
</feature>
<dbReference type="RefSeq" id="WP_284921044.1">
    <property type="nucleotide sequence ID" value="NZ_CP126980.1"/>
</dbReference>
<organism evidence="2 3">
    <name type="scientific">Actinoplanes oblitus</name>
    <dbReference type="NCBI Taxonomy" id="3040509"/>
    <lineage>
        <taxon>Bacteria</taxon>
        <taxon>Bacillati</taxon>
        <taxon>Actinomycetota</taxon>
        <taxon>Actinomycetes</taxon>
        <taxon>Micromonosporales</taxon>
        <taxon>Micromonosporaceae</taxon>
        <taxon>Actinoplanes</taxon>
    </lineage>
</organism>
<keyword evidence="3" id="KW-1185">Reference proteome</keyword>
<dbReference type="Gene3D" id="2.160.20.10">
    <property type="entry name" value="Single-stranded right-handed beta-helix, Pectin lyase-like"/>
    <property type="match status" value="1"/>
</dbReference>
<dbReference type="PROSITE" id="PS51318">
    <property type="entry name" value="TAT"/>
    <property type="match status" value="1"/>
</dbReference>
<accession>A0ABY8WP04</accession>
<feature type="chain" id="PRO_5045347865" evidence="1">
    <location>
        <begin position="37"/>
        <end position="376"/>
    </location>
</feature>
<dbReference type="InterPro" id="IPR012334">
    <property type="entry name" value="Pectin_lyas_fold"/>
</dbReference>
<dbReference type="InterPro" id="IPR006311">
    <property type="entry name" value="TAT_signal"/>
</dbReference>
<evidence type="ECO:0000256" key="1">
    <source>
        <dbReference type="SAM" id="SignalP"/>
    </source>
</evidence>
<dbReference type="Proteomes" id="UP001240150">
    <property type="component" value="Chromosome"/>
</dbReference>
<name>A0ABY8WP04_9ACTN</name>
<evidence type="ECO:0000313" key="3">
    <source>
        <dbReference type="Proteomes" id="UP001240150"/>
    </source>
</evidence>